<keyword evidence="3" id="KW-1185">Reference proteome</keyword>
<dbReference type="Proteomes" id="UP000186221">
    <property type="component" value="Unassembled WGS sequence"/>
</dbReference>
<organism evidence="2 3">
    <name type="scientific">Rhodobacter aestuarii</name>
    <dbReference type="NCBI Taxonomy" id="453582"/>
    <lineage>
        <taxon>Bacteria</taxon>
        <taxon>Pseudomonadati</taxon>
        <taxon>Pseudomonadota</taxon>
        <taxon>Alphaproteobacteria</taxon>
        <taxon>Rhodobacterales</taxon>
        <taxon>Rhodobacter group</taxon>
        <taxon>Rhodobacter</taxon>
    </lineage>
</organism>
<dbReference type="STRING" id="453582.SAMN05421580_1235"/>
<evidence type="ECO:0000313" key="2">
    <source>
        <dbReference type="EMBL" id="SIT22635.1"/>
    </source>
</evidence>
<evidence type="ECO:0000313" key="3">
    <source>
        <dbReference type="Proteomes" id="UP000186221"/>
    </source>
</evidence>
<gene>
    <name evidence="2" type="ORF">SAMN05421580_1235</name>
</gene>
<proteinExistence type="predicted"/>
<sequence length="56" mass="5964">MTCEPPSGQPGGGFERDLGFPALSSHSSRLELLQRGFPKADVPECGQCQLSEGMIN</sequence>
<name>A0A1N7QIE0_9RHOB</name>
<feature type="region of interest" description="Disordered" evidence="1">
    <location>
        <begin position="1"/>
        <end position="20"/>
    </location>
</feature>
<dbReference type="AlphaFoldDB" id="A0A1N7QIE0"/>
<accession>A0A1N7QIE0</accession>
<evidence type="ECO:0000256" key="1">
    <source>
        <dbReference type="SAM" id="MobiDB-lite"/>
    </source>
</evidence>
<dbReference type="EMBL" id="FTOG01000023">
    <property type="protein sequence ID" value="SIT22635.1"/>
    <property type="molecule type" value="Genomic_DNA"/>
</dbReference>
<reference evidence="3" key="1">
    <citation type="submission" date="2017-01" db="EMBL/GenBank/DDBJ databases">
        <authorList>
            <person name="Varghese N."/>
            <person name="Submissions S."/>
        </authorList>
    </citation>
    <scope>NUCLEOTIDE SEQUENCE [LARGE SCALE GENOMIC DNA]</scope>
    <source>
        <strain evidence="3">DSM 19945</strain>
    </source>
</reference>
<protein>
    <submittedName>
        <fullName evidence="2">Uncharacterized protein</fullName>
    </submittedName>
</protein>